<gene>
    <name evidence="2" type="ORF">SDC9_94742</name>
</gene>
<dbReference type="PANTHER" id="PTHR43543:SF1">
    <property type="entry name" value="MALONIC SEMIALDEHYDE REDUCTASE RUTE-RELATED"/>
    <property type="match status" value="1"/>
</dbReference>
<dbReference type="GO" id="GO:0016491">
    <property type="term" value="F:oxidoreductase activity"/>
    <property type="evidence" value="ECO:0007669"/>
    <property type="project" value="InterPro"/>
</dbReference>
<dbReference type="EMBL" id="VSSQ01011919">
    <property type="protein sequence ID" value="MPM48021.1"/>
    <property type="molecule type" value="Genomic_DNA"/>
</dbReference>
<organism evidence="2">
    <name type="scientific">bioreactor metagenome</name>
    <dbReference type="NCBI Taxonomy" id="1076179"/>
    <lineage>
        <taxon>unclassified sequences</taxon>
        <taxon>metagenomes</taxon>
        <taxon>ecological metagenomes</taxon>
    </lineage>
</organism>
<accession>A0A645A6V8</accession>
<reference evidence="2" key="1">
    <citation type="submission" date="2019-08" db="EMBL/GenBank/DDBJ databases">
        <authorList>
            <person name="Kucharzyk K."/>
            <person name="Murdoch R.W."/>
            <person name="Higgins S."/>
            <person name="Loffler F."/>
        </authorList>
    </citation>
    <scope>NUCLEOTIDE SEQUENCE</scope>
</reference>
<feature type="coiled-coil region" evidence="1">
    <location>
        <begin position="339"/>
        <end position="366"/>
    </location>
</feature>
<evidence type="ECO:0000313" key="2">
    <source>
        <dbReference type="EMBL" id="MPM48021.1"/>
    </source>
</evidence>
<dbReference type="NCBIfam" id="NF047509">
    <property type="entry name" value="Rv3131_FMN_oxido"/>
    <property type="match status" value="1"/>
</dbReference>
<dbReference type="Gene3D" id="3.40.109.10">
    <property type="entry name" value="NADH Oxidase"/>
    <property type="match status" value="1"/>
</dbReference>
<dbReference type="PANTHER" id="PTHR43543">
    <property type="entry name" value="MALONIC SEMIALDEHYDE REDUCTASE RUTE-RELATED"/>
    <property type="match status" value="1"/>
</dbReference>
<sequence>MIMKFVIGLCLLATAALSIASGFFLSPKYLEPWQRTYAQQFDDQRLFLAAHGLLAANGHNMQPWKIKLDKDNPNVFYLYADSARLTKEVDPFARQTMISQGTFLEYIKVAAEASGYKTEITFFPDGDYDESNLNASMDSLPVAKVLIAQAGPQKNPLYDYLFLPDTNRGAYKNTPLTHEQITQLQETNTDNDLVLKFYSDQKDIKRLGKHIEEGAKIESGIHRIYEENNTLLRVNEYQKNQYPYGFSLDGQGGSAIKKYFLQGLVTLVPSLNNEKAAADVFRKYTKTAADNTPAYATIITNNNSRAAQVKTGMLYSRLILTAHSMGLVMQPPSQVLEEYPEMQEQYDQMQKEYAEKNQTIQILLRIGYPTEEAGLSMRREATDLLY</sequence>
<proteinExistence type="predicted"/>
<keyword evidence="1" id="KW-0175">Coiled coil</keyword>
<protein>
    <recommendedName>
        <fullName evidence="3">Nitroreductase domain-containing protein</fullName>
    </recommendedName>
</protein>
<dbReference type="InterPro" id="IPR050461">
    <property type="entry name" value="Nitroreductase_HadB/RutE"/>
</dbReference>
<evidence type="ECO:0000256" key="1">
    <source>
        <dbReference type="SAM" id="Coils"/>
    </source>
</evidence>
<dbReference type="AlphaFoldDB" id="A0A645A6V8"/>
<comment type="caution">
    <text evidence="2">The sequence shown here is derived from an EMBL/GenBank/DDBJ whole genome shotgun (WGS) entry which is preliminary data.</text>
</comment>
<dbReference type="InterPro" id="IPR000415">
    <property type="entry name" value="Nitroreductase-like"/>
</dbReference>
<name>A0A645A6V8_9ZZZZ</name>
<evidence type="ECO:0008006" key="3">
    <source>
        <dbReference type="Google" id="ProtNLM"/>
    </source>
</evidence>
<dbReference type="SUPFAM" id="SSF55469">
    <property type="entry name" value="FMN-dependent nitroreductase-like"/>
    <property type="match status" value="1"/>
</dbReference>